<dbReference type="Pfam" id="PF13393">
    <property type="entry name" value="tRNA-synt_His"/>
    <property type="match status" value="1"/>
</dbReference>
<evidence type="ECO:0000259" key="11">
    <source>
        <dbReference type="Pfam" id="PF13393"/>
    </source>
</evidence>
<name>A0A927MHZ9_9BACL</name>
<sequence length="414" mass="47335">MWKVEDYNVYEEMLLNDYENDEQIIETISKRFTTYGYKRIKTSAFEHYDLYSKVKSAINQNEMIKVIDSTGEVLVLRPDVTIPVTQQLAQRTGKLSSELRYYYVQEVFRQPFERSEKIASTQAGIEYFCESSPEADAEVIALACHTMKDLGFNDIKIEIGHAAFFNELVQDLPITSQQVGQLKTLIQAKNIVEIGPFLENFQIANEVKQAIEQIPFLYGNPSDVYDRANGNALTKKMQDTLDYIMDVYRILKMYGLEQYIVIDLGLINHMDYYSDVIFQGYVGRFGKPVLMGGRYDQLGNEFGATLPAIGFACEIESLAKASEKSKRPSTTIDVKIVYEDVQVGQAIQIANELRGRDYRVLSFPKRKEQSDYQQSDYVIQLTETDSSLHYNEELISFSSMKELLDLLASVKGAL</sequence>
<comment type="similarity">
    <text evidence="3 9">Belongs to the class-II aminoacyl-tRNA synthetase family. HisZ subfamily.</text>
</comment>
<evidence type="ECO:0000256" key="1">
    <source>
        <dbReference type="ARBA" id="ARBA00004496"/>
    </source>
</evidence>
<keyword evidence="12" id="KW-0808">Transferase</keyword>
<feature type="binding site" evidence="10">
    <location>
        <position position="122"/>
    </location>
    <ligand>
        <name>L-histidine</name>
        <dbReference type="ChEBI" id="CHEBI:57595"/>
    </ligand>
</feature>
<feature type="binding site" evidence="10">
    <location>
        <position position="126"/>
    </location>
    <ligand>
        <name>L-histidine</name>
        <dbReference type="ChEBI" id="CHEBI:57595"/>
    </ligand>
</feature>
<evidence type="ECO:0000256" key="5">
    <source>
        <dbReference type="ARBA" id="ARBA00022490"/>
    </source>
</evidence>
<evidence type="ECO:0000256" key="6">
    <source>
        <dbReference type="ARBA" id="ARBA00022605"/>
    </source>
</evidence>
<dbReference type="InterPro" id="IPR041715">
    <property type="entry name" value="HisRS-like_core"/>
</dbReference>
<dbReference type="AlphaFoldDB" id="A0A927MHZ9"/>
<comment type="miscellaneous">
    <text evidence="9">This function is generally fulfilled by the C-terminal part of HisG, which is missing in some bacteria such as this one.</text>
</comment>
<dbReference type="NCBIfam" id="TIGR00443">
    <property type="entry name" value="hisZ_biosyn_reg"/>
    <property type="match status" value="1"/>
</dbReference>
<dbReference type="GO" id="GO:0140096">
    <property type="term" value="F:catalytic activity, acting on a protein"/>
    <property type="evidence" value="ECO:0007669"/>
    <property type="project" value="UniProtKB-ARBA"/>
</dbReference>
<keyword evidence="5 9" id="KW-0963">Cytoplasm</keyword>
<dbReference type="InterPro" id="IPR004516">
    <property type="entry name" value="HisRS/HisZ"/>
</dbReference>
<comment type="pathway">
    <text evidence="2 9">Amino-acid biosynthesis; L-histidine biosynthesis; L-histidine from 5-phospho-alpha-D-ribose 1-diphosphate: step 1/9.</text>
</comment>
<dbReference type="PANTHER" id="PTHR43707:SF6">
    <property type="entry name" value="ATP PHOSPHORIBOSYLTRANSFERASE REGULATORY SUBUNIT"/>
    <property type="match status" value="1"/>
</dbReference>
<evidence type="ECO:0000313" key="13">
    <source>
        <dbReference type="Proteomes" id="UP000658225"/>
    </source>
</evidence>
<keyword evidence="7 9" id="KW-0368">Histidine biosynthesis</keyword>
<feature type="binding site" evidence="10">
    <location>
        <begin position="79"/>
        <end position="81"/>
    </location>
    <ligand>
        <name>L-histidine</name>
        <dbReference type="ChEBI" id="CHEBI:57595"/>
    </ligand>
</feature>
<keyword evidence="13" id="KW-1185">Reference proteome</keyword>
<organism evidence="12 13">
    <name type="scientific">Sporosarcina limicola</name>
    <dbReference type="NCBI Taxonomy" id="34101"/>
    <lineage>
        <taxon>Bacteria</taxon>
        <taxon>Bacillati</taxon>
        <taxon>Bacillota</taxon>
        <taxon>Bacilli</taxon>
        <taxon>Bacillales</taxon>
        <taxon>Caryophanaceae</taxon>
        <taxon>Sporosarcina</taxon>
    </lineage>
</organism>
<dbReference type="GO" id="GO:0000105">
    <property type="term" value="P:L-histidine biosynthetic process"/>
    <property type="evidence" value="ECO:0007669"/>
    <property type="project" value="UniProtKB-UniRule"/>
</dbReference>
<feature type="binding site" evidence="10">
    <location>
        <begin position="272"/>
        <end position="273"/>
    </location>
    <ligand>
        <name>L-histidine</name>
        <dbReference type="ChEBI" id="CHEBI:57595"/>
    </ligand>
</feature>
<dbReference type="PIRSF" id="PIRSF001549">
    <property type="entry name" value="His-tRNA_synth"/>
    <property type="match status" value="1"/>
</dbReference>
<dbReference type="GO" id="GO:0005737">
    <property type="term" value="C:cytoplasm"/>
    <property type="evidence" value="ECO:0007669"/>
    <property type="project" value="UniProtKB-SubCell"/>
</dbReference>
<dbReference type="Proteomes" id="UP000658225">
    <property type="component" value="Unassembled WGS sequence"/>
</dbReference>
<accession>A0A927MHZ9</accession>
<comment type="caution">
    <text evidence="12">The sequence shown here is derived from an EMBL/GenBank/DDBJ whole genome shotgun (WGS) entry which is preliminary data.</text>
</comment>
<dbReference type="Gene3D" id="3.30.930.10">
    <property type="entry name" value="Bira Bifunctional Protein, Domain 2"/>
    <property type="match status" value="1"/>
</dbReference>
<feature type="binding site" evidence="10">
    <location>
        <position position="109"/>
    </location>
    <ligand>
        <name>L-histidine</name>
        <dbReference type="ChEBI" id="CHEBI:57595"/>
    </ligand>
</feature>
<evidence type="ECO:0000256" key="9">
    <source>
        <dbReference type="HAMAP-Rule" id="MF_00125"/>
    </source>
</evidence>
<dbReference type="CDD" id="cd00773">
    <property type="entry name" value="HisRS-like_core"/>
    <property type="match status" value="1"/>
</dbReference>
<evidence type="ECO:0000256" key="3">
    <source>
        <dbReference type="ARBA" id="ARBA00005539"/>
    </source>
</evidence>
<evidence type="ECO:0000256" key="8">
    <source>
        <dbReference type="ARBA" id="ARBA00025246"/>
    </source>
</evidence>
<dbReference type="HAMAP" id="MF_00125">
    <property type="entry name" value="HisZ"/>
    <property type="match status" value="1"/>
</dbReference>
<dbReference type="EMBL" id="JADBEL010000005">
    <property type="protein sequence ID" value="MBE1554233.1"/>
    <property type="molecule type" value="Genomic_DNA"/>
</dbReference>
<evidence type="ECO:0000256" key="7">
    <source>
        <dbReference type="ARBA" id="ARBA00023102"/>
    </source>
</evidence>
<comment type="function">
    <text evidence="8 9">Required for the first step of histidine biosynthesis. May allow the feedback regulation of ATP phosphoribosyltransferase activity by histidine.</text>
</comment>
<feature type="domain" description="Class II Histidinyl-tRNA synthetase (HisRS)-like catalytic core" evidence="11">
    <location>
        <begin position="11"/>
        <end position="318"/>
    </location>
</feature>
<proteinExistence type="inferred from homology"/>
<comment type="subunit">
    <text evidence="9">Heteromultimer composed of HisG and HisZ subunits.</text>
</comment>
<evidence type="ECO:0000256" key="2">
    <source>
        <dbReference type="ARBA" id="ARBA00004667"/>
    </source>
</evidence>
<evidence type="ECO:0000256" key="4">
    <source>
        <dbReference type="ARBA" id="ARBA00020397"/>
    </source>
</evidence>
<dbReference type="GO" id="GO:0004821">
    <property type="term" value="F:histidine-tRNA ligase activity"/>
    <property type="evidence" value="ECO:0007669"/>
    <property type="project" value="TreeGrafter"/>
</dbReference>
<dbReference type="GO" id="GO:0006427">
    <property type="term" value="P:histidyl-tRNA aminoacylation"/>
    <property type="evidence" value="ECO:0007669"/>
    <property type="project" value="TreeGrafter"/>
</dbReference>
<dbReference type="InterPro" id="IPR045864">
    <property type="entry name" value="aa-tRNA-synth_II/BPL/LPL"/>
</dbReference>
<reference evidence="12" key="1">
    <citation type="submission" date="2020-10" db="EMBL/GenBank/DDBJ databases">
        <title>Genomic Encyclopedia of Type Strains, Phase IV (KMG-IV): sequencing the most valuable type-strain genomes for metagenomic binning, comparative biology and taxonomic classification.</title>
        <authorList>
            <person name="Goeker M."/>
        </authorList>
    </citation>
    <scope>NUCLEOTIDE SEQUENCE</scope>
    <source>
        <strain evidence="12">DSM 13886</strain>
    </source>
</reference>
<evidence type="ECO:0000313" key="12">
    <source>
        <dbReference type="EMBL" id="MBE1554233.1"/>
    </source>
</evidence>
<gene>
    <name evidence="9" type="primary">hisZ</name>
    <name evidence="12" type="ORF">H4683_001308</name>
</gene>
<comment type="subcellular location">
    <subcellularLocation>
        <location evidence="1 9">Cytoplasm</location>
    </subcellularLocation>
</comment>
<dbReference type="RefSeq" id="WP_192598028.1">
    <property type="nucleotide sequence ID" value="NZ_JADBEL010000005.1"/>
</dbReference>
<evidence type="ECO:0000256" key="10">
    <source>
        <dbReference type="PIRSR" id="PIRSR001549-1"/>
    </source>
</evidence>
<keyword evidence="12" id="KW-0328">Glycosyltransferase</keyword>
<dbReference type="InterPro" id="IPR004517">
    <property type="entry name" value="HisZ"/>
</dbReference>
<dbReference type="PANTHER" id="PTHR43707">
    <property type="entry name" value="HISTIDYL-TRNA SYNTHETASE"/>
    <property type="match status" value="1"/>
</dbReference>
<dbReference type="GO" id="GO:0016757">
    <property type="term" value="F:glycosyltransferase activity"/>
    <property type="evidence" value="ECO:0007669"/>
    <property type="project" value="UniProtKB-KW"/>
</dbReference>
<keyword evidence="6 9" id="KW-0028">Amino-acid biosynthesis</keyword>
<dbReference type="SUPFAM" id="SSF55681">
    <property type="entry name" value="Class II aaRS and biotin synthetases"/>
    <property type="match status" value="1"/>
</dbReference>
<protein>
    <recommendedName>
        <fullName evidence="4 9">ATP phosphoribosyltransferase regulatory subunit</fullName>
    </recommendedName>
</protein>